<proteinExistence type="predicted"/>
<organism evidence="1 2">
    <name type="scientific">Pseudarcicella hirudinis</name>
    <dbReference type="NCBI Taxonomy" id="1079859"/>
    <lineage>
        <taxon>Bacteria</taxon>
        <taxon>Pseudomonadati</taxon>
        <taxon>Bacteroidota</taxon>
        <taxon>Cytophagia</taxon>
        <taxon>Cytophagales</taxon>
        <taxon>Flectobacillaceae</taxon>
        <taxon>Pseudarcicella</taxon>
    </lineage>
</organism>
<evidence type="ECO:0000313" key="2">
    <source>
        <dbReference type="Proteomes" id="UP000199306"/>
    </source>
</evidence>
<sequence length="118" mass="13612">MASEIAELDNYYLKHPEPIQGCLLALKSIILAADKEISHERIYQIPFFCYKGKKLCFLWVNRKKLLLGFVEDKSLFPKIPGVRSKDQFSTMIIDPNADLPLEIILKNLQDGIAKYDRL</sequence>
<accession>A0A1I5SWS1</accession>
<dbReference type="OrthoDB" id="670608at2"/>
<dbReference type="Proteomes" id="UP000199306">
    <property type="component" value="Unassembled WGS sequence"/>
</dbReference>
<dbReference type="EMBL" id="FOXH01000005">
    <property type="protein sequence ID" value="SFP75183.1"/>
    <property type="molecule type" value="Genomic_DNA"/>
</dbReference>
<dbReference type="RefSeq" id="WP_092016808.1">
    <property type="nucleotide sequence ID" value="NZ_FOXH01000005.1"/>
</dbReference>
<protein>
    <recommendedName>
        <fullName evidence="3">YdhG-like domain-containing protein</fullName>
    </recommendedName>
</protein>
<gene>
    <name evidence="1" type="ORF">SAMN04515674_105251</name>
</gene>
<dbReference type="AlphaFoldDB" id="A0A1I5SWS1"/>
<name>A0A1I5SWS1_9BACT</name>
<reference evidence="1 2" key="1">
    <citation type="submission" date="2016-10" db="EMBL/GenBank/DDBJ databases">
        <authorList>
            <person name="de Groot N.N."/>
        </authorList>
    </citation>
    <scope>NUCLEOTIDE SEQUENCE [LARGE SCALE GENOMIC DNA]</scope>
    <source>
        <strain evidence="2">E92,LMG 26720,CCM 7988</strain>
    </source>
</reference>
<dbReference type="SUPFAM" id="SSF159888">
    <property type="entry name" value="YdhG-like"/>
    <property type="match status" value="1"/>
</dbReference>
<evidence type="ECO:0000313" key="1">
    <source>
        <dbReference type="EMBL" id="SFP75183.1"/>
    </source>
</evidence>
<evidence type="ECO:0008006" key="3">
    <source>
        <dbReference type="Google" id="ProtNLM"/>
    </source>
</evidence>
<keyword evidence="2" id="KW-1185">Reference proteome</keyword>